<evidence type="ECO:0000313" key="3">
    <source>
        <dbReference type="Proteomes" id="UP001215598"/>
    </source>
</evidence>
<comment type="caution">
    <text evidence="2">The sequence shown here is derived from an EMBL/GenBank/DDBJ whole genome shotgun (WGS) entry which is preliminary data.</text>
</comment>
<keyword evidence="1" id="KW-0812">Transmembrane</keyword>
<keyword evidence="1" id="KW-1133">Transmembrane helix</keyword>
<feature type="transmembrane region" description="Helical" evidence="1">
    <location>
        <begin position="160"/>
        <end position="183"/>
    </location>
</feature>
<proteinExistence type="predicted"/>
<keyword evidence="1" id="KW-0472">Membrane</keyword>
<name>A0AAD7H3M8_9AGAR</name>
<feature type="transmembrane region" description="Helical" evidence="1">
    <location>
        <begin position="94"/>
        <end position="114"/>
    </location>
</feature>
<evidence type="ECO:0000313" key="2">
    <source>
        <dbReference type="EMBL" id="KAJ7711552.1"/>
    </source>
</evidence>
<gene>
    <name evidence="2" type="ORF">B0H16DRAFT_1628097</name>
</gene>
<protein>
    <submittedName>
        <fullName evidence="2">Uncharacterized protein</fullName>
    </submittedName>
</protein>
<dbReference type="AlphaFoldDB" id="A0AAD7H3M8"/>
<dbReference type="EMBL" id="JARKIB010000393">
    <property type="protein sequence ID" value="KAJ7711552.1"/>
    <property type="molecule type" value="Genomic_DNA"/>
</dbReference>
<keyword evidence="3" id="KW-1185">Reference proteome</keyword>
<dbReference type="Proteomes" id="UP001215598">
    <property type="component" value="Unassembled WGS sequence"/>
</dbReference>
<organism evidence="2 3">
    <name type="scientific">Mycena metata</name>
    <dbReference type="NCBI Taxonomy" id="1033252"/>
    <lineage>
        <taxon>Eukaryota</taxon>
        <taxon>Fungi</taxon>
        <taxon>Dikarya</taxon>
        <taxon>Basidiomycota</taxon>
        <taxon>Agaricomycotina</taxon>
        <taxon>Agaricomycetes</taxon>
        <taxon>Agaricomycetidae</taxon>
        <taxon>Agaricales</taxon>
        <taxon>Marasmiineae</taxon>
        <taxon>Mycenaceae</taxon>
        <taxon>Mycena</taxon>
    </lineage>
</organism>
<evidence type="ECO:0000256" key="1">
    <source>
        <dbReference type="SAM" id="Phobius"/>
    </source>
</evidence>
<reference evidence="2" key="1">
    <citation type="submission" date="2023-03" db="EMBL/GenBank/DDBJ databases">
        <title>Massive genome expansion in bonnet fungi (Mycena s.s.) driven by repeated elements and novel gene families across ecological guilds.</title>
        <authorList>
            <consortium name="Lawrence Berkeley National Laboratory"/>
            <person name="Harder C.B."/>
            <person name="Miyauchi S."/>
            <person name="Viragh M."/>
            <person name="Kuo A."/>
            <person name="Thoen E."/>
            <person name="Andreopoulos B."/>
            <person name="Lu D."/>
            <person name="Skrede I."/>
            <person name="Drula E."/>
            <person name="Henrissat B."/>
            <person name="Morin E."/>
            <person name="Kohler A."/>
            <person name="Barry K."/>
            <person name="LaButti K."/>
            <person name="Morin E."/>
            <person name="Salamov A."/>
            <person name="Lipzen A."/>
            <person name="Mereny Z."/>
            <person name="Hegedus B."/>
            <person name="Baldrian P."/>
            <person name="Stursova M."/>
            <person name="Weitz H."/>
            <person name="Taylor A."/>
            <person name="Grigoriev I.V."/>
            <person name="Nagy L.G."/>
            <person name="Martin F."/>
            <person name="Kauserud H."/>
        </authorList>
    </citation>
    <scope>NUCLEOTIDE SEQUENCE</scope>
    <source>
        <strain evidence="2">CBHHK182m</strain>
    </source>
</reference>
<feature type="transmembrane region" description="Helical" evidence="1">
    <location>
        <begin position="553"/>
        <end position="574"/>
    </location>
</feature>
<accession>A0AAD7H3M8</accession>
<sequence>MPFPHFRSVAPKVEVEGDGSAASIQDDESAETLLQMSRKGPNQSGLQSSGTLPLLSLVLHSALVGIHLTLLGIWERQLEHRIIFSLDDQKIVNLLITAIATAFGTTYSALLVFVTQRLSIRRSLQIHQTITATHDSATAWAGFGSALAQLSCQKTIPGSIGVLSAFLYLGNILVLHITTPALFSFQTFKLTSSYVRVATRSLPTYNFPQYNVSDPYALYDALLDLPQLDYVTGSLYILPAIMGSNTSLGLTNGTLYDVLDVNPGVGNVTVNATGFDIACGYPTNVHITPQKKASNFTWYYVESNDTLLDYAIPPTQRGIISFATNLEDPGIGILILNNGSIFTTFDIYSTIPILDSNNSHLAQVDLTPPMNTFSDPISSIQLLQCSLSLVSQQVVVDAQSRQFITVEPDIHKTSSTWLPNVGIKVIETSTENVFLQAWAQLYSAIPQSTFARDPAGKQSGSLSVADLYLNQKLTLNQANDDATRSMVMLHDLENTLSSVVASMFWTLGNIPPQAILKNADDGTIQISTTAGGPTLLQGHAEVPVTSVQGRLDLSVVAISAGLAASVALFLLSLLPSLFLKNRRRDTDVPIDGIGMLHAIWLYRNHPELQTLMEQVDEPTEANLREAGMVRTRLIGGDDTGGEVLG</sequence>